<keyword evidence="1" id="KW-1133">Transmembrane helix</keyword>
<evidence type="ECO:0000313" key="3">
    <source>
        <dbReference type="Proteomes" id="UP001310386"/>
    </source>
</evidence>
<feature type="transmembrane region" description="Helical" evidence="1">
    <location>
        <begin position="7"/>
        <end position="24"/>
    </location>
</feature>
<evidence type="ECO:0000256" key="1">
    <source>
        <dbReference type="SAM" id="Phobius"/>
    </source>
</evidence>
<evidence type="ECO:0000313" key="2">
    <source>
        <dbReference type="EMBL" id="MEB3103829.1"/>
    </source>
</evidence>
<proteinExistence type="predicted"/>
<organism evidence="2 3">
    <name type="scientific">Ferviditalea candida</name>
    <dbReference type="NCBI Taxonomy" id="3108399"/>
    <lineage>
        <taxon>Bacteria</taxon>
        <taxon>Bacillati</taxon>
        <taxon>Bacillota</taxon>
        <taxon>Bacilli</taxon>
        <taxon>Bacillales</taxon>
        <taxon>Paenibacillaceae</taxon>
        <taxon>Ferviditalea</taxon>
    </lineage>
</organism>
<accession>A0ABU5ZMZ5</accession>
<protein>
    <submittedName>
        <fullName evidence="2">Uncharacterized protein</fullName>
    </submittedName>
</protein>
<dbReference type="RefSeq" id="WP_371755956.1">
    <property type="nucleotide sequence ID" value="NZ_JAYJLD010000052.1"/>
</dbReference>
<dbReference type="EMBL" id="JAYJLD010000052">
    <property type="protein sequence ID" value="MEB3103829.1"/>
    <property type="molecule type" value="Genomic_DNA"/>
</dbReference>
<keyword evidence="1" id="KW-0472">Membrane</keyword>
<dbReference type="Proteomes" id="UP001310386">
    <property type="component" value="Unassembled WGS sequence"/>
</dbReference>
<reference evidence="2" key="1">
    <citation type="submission" date="2023-12" db="EMBL/GenBank/DDBJ databases">
        <title>Fervidustalea candida gen. nov., sp. nov., a novel member of the family Paenibacillaceae isolated from a geothermal area.</title>
        <authorList>
            <person name="Li W.-J."/>
            <person name="Jiao J.-Y."/>
            <person name="Chen Y."/>
        </authorList>
    </citation>
    <scope>NUCLEOTIDE SEQUENCE</scope>
    <source>
        <strain evidence="2">SYSU GA230002</strain>
    </source>
</reference>
<comment type="caution">
    <text evidence="2">The sequence shown here is derived from an EMBL/GenBank/DDBJ whole genome shotgun (WGS) entry which is preliminary data.</text>
</comment>
<keyword evidence="1" id="KW-0812">Transmembrane</keyword>
<name>A0ABU5ZMZ5_9BACL</name>
<sequence>MKWLVRLILTSIVSIGIAMFLSFLPQLEIDSSKVAEEVFRLSGQYSLSDGNIVDFMQRLPLRLTIRKVDLSHSILSVDLSVSGEAGHADVYHDLYVLAGSGLLETRNVEQVMVRVLDTNAQGSGSGQLLIAMDARKESMRSGLPLPGKFDPDTAEQYLRQHAILTYTQNWKNKYPA</sequence>
<keyword evidence="3" id="KW-1185">Reference proteome</keyword>
<gene>
    <name evidence="2" type="ORF">VF724_19615</name>
</gene>